<dbReference type="GO" id="GO:0016020">
    <property type="term" value="C:membrane"/>
    <property type="evidence" value="ECO:0007669"/>
    <property type="project" value="UniProtKB-SubCell"/>
</dbReference>
<evidence type="ECO:0000313" key="7">
    <source>
        <dbReference type="EMBL" id="KAF1761581.1"/>
    </source>
</evidence>
<dbReference type="PANTHER" id="PTHR31216">
    <property type="entry name" value="SERPENTINE RECEPTOR CLASS BETA-1-RELATED-RELATED"/>
    <property type="match status" value="1"/>
</dbReference>
<keyword evidence="3 6" id="KW-0812">Transmembrane</keyword>
<comment type="caution">
    <text evidence="7">The sequence shown here is derived from an EMBL/GenBank/DDBJ whole genome shotgun (WGS) entry which is preliminary data.</text>
</comment>
<dbReference type="GO" id="GO:0007606">
    <property type="term" value="P:sensory perception of chemical stimulus"/>
    <property type="evidence" value="ECO:0007669"/>
    <property type="project" value="InterPro"/>
</dbReference>
<keyword evidence="5 6" id="KW-0472">Membrane</keyword>
<dbReference type="RefSeq" id="XP_053587133.1">
    <property type="nucleotide sequence ID" value="XM_053727556.1"/>
</dbReference>
<proteinExistence type="inferred from homology"/>
<feature type="transmembrane region" description="Helical" evidence="6">
    <location>
        <begin position="20"/>
        <end position="44"/>
    </location>
</feature>
<sequence length="92" mass="10110">MMIISGLVLKSIMTPLDIWAFNGVLMSMIAIYLFLIGICSVYLYDTIRAKKTSEIIGNIQLKSTGTAGALNYDNAIFSIWNSASSLATRRNV</sequence>
<evidence type="ECO:0000256" key="5">
    <source>
        <dbReference type="ARBA" id="ARBA00023136"/>
    </source>
</evidence>
<reference evidence="7 8" key="1">
    <citation type="submission" date="2019-12" db="EMBL/GenBank/DDBJ databases">
        <title>Chromosome-level assembly of the Caenorhabditis remanei genome.</title>
        <authorList>
            <person name="Teterina A.A."/>
            <person name="Willis J.H."/>
            <person name="Phillips P.C."/>
        </authorList>
    </citation>
    <scope>NUCLEOTIDE SEQUENCE [LARGE SCALE GENOMIC DNA]</scope>
    <source>
        <strain evidence="7 8">PX506</strain>
        <tissue evidence="7">Whole organism</tissue>
    </source>
</reference>
<comment type="subcellular location">
    <subcellularLocation>
        <location evidence="1">Membrane</location>
        <topology evidence="1">Multi-pass membrane protein</topology>
    </subcellularLocation>
</comment>
<evidence type="ECO:0000256" key="3">
    <source>
        <dbReference type="ARBA" id="ARBA00022692"/>
    </source>
</evidence>
<dbReference type="EMBL" id="WUAV01000003">
    <property type="protein sequence ID" value="KAF1761581.1"/>
    <property type="molecule type" value="Genomic_DNA"/>
</dbReference>
<dbReference type="InterPro" id="IPR002184">
    <property type="entry name" value="7TM_GPCR_serpentine_rcpt_Srb"/>
</dbReference>
<evidence type="ECO:0000313" key="8">
    <source>
        <dbReference type="Proteomes" id="UP000483820"/>
    </source>
</evidence>
<dbReference type="Proteomes" id="UP000483820">
    <property type="component" value="Chromosome III"/>
</dbReference>
<dbReference type="GeneID" id="9825542"/>
<organism evidence="7 8">
    <name type="scientific">Caenorhabditis remanei</name>
    <name type="common">Caenorhabditis vulgaris</name>
    <dbReference type="NCBI Taxonomy" id="31234"/>
    <lineage>
        <taxon>Eukaryota</taxon>
        <taxon>Metazoa</taxon>
        <taxon>Ecdysozoa</taxon>
        <taxon>Nematoda</taxon>
        <taxon>Chromadorea</taxon>
        <taxon>Rhabditida</taxon>
        <taxon>Rhabditina</taxon>
        <taxon>Rhabditomorpha</taxon>
        <taxon>Rhabditoidea</taxon>
        <taxon>Rhabditidae</taxon>
        <taxon>Peloderinae</taxon>
        <taxon>Caenorhabditis</taxon>
    </lineage>
</organism>
<name>A0A6A5H3K0_CAERE</name>
<evidence type="ECO:0000256" key="2">
    <source>
        <dbReference type="ARBA" id="ARBA00006860"/>
    </source>
</evidence>
<dbReference type="KEGG" id="crq:GCK72_009837"/>
<keyword evidence="4 6" id="KW-1133">Transmembrane helix</keyword>
<evidence type="ECO:0000256" key="4">
    <source>
        <dbReference type="ARBA" id="ARBA00022989"/>
    </source>
</evidence>
<evidence type="ECO:0000256" key="1">
    <source>
        <dbReference type="ARBA" id="ARBA00004141"/>
    </source>
</evidence>
<dbReference type="GO" id="GO:0004888">
    <property type="term" value="F:transmembrane signaling receptor activity"/>
    <property type="evidence" value="ECO:0007669"/>
    <property type="project" value="InterPro"/>
</dbReference>
<dbReference type="AlphaFoldDB" id="A0A6A5H3K0"/>
<accession>A0A6A5H3K0</accession>
<evidence type="ECO:0000256" key="6">
    <source>
        <dbReference type="SAM" id="Phobius"/>
    </source>
</evidence>
<gene>
    <name evidence="7" type="ORF">GCK72_009837</name>
</gene>
<dbReference type="CTD" id="9825542"/>
<protein>
    <submittedName>
        <fullName evidence="7">Uncharacterized protein</fullName>
    </submittedName>
</protein>
<comment type="similarity">
    <text evidence="2">Belongs to the nematode receptor-like protein srb family.</text>
</comment>